<feature type="region of interest" description="Disordered" evidence="1">
    <location>
        <begin position="46"/>
        <end position="67"/>
    </location>
</feature>
<accession>A0A9N9NJ21</accession>
<reference evidence="2" key="1">
    <citation type="submission" date="2021-06" db="EMBL/GenBank/DDBJ databases">
        <authorList>
            <person name="Kallberg Y."/>
            <person name="Tangrot J."/>
            <person name="Rosling A."/>
        </authorList>
    </citation>
    <scope>NUCLEOTIDE SEQUENCE</scope>
    <source>
        <strain evidence="2">FL966</strain>
    </source>
</reference>
<comment type="caution">
    <text evidence="2">The sequence shown here is derived from an EMBL/GenBank/DDBJ whole genome shotgun (WGS) entry which is preliminary data.</text>
</comment>
<evidence type="ECO:0000313" key="3">
    <source>
        <dbReference type="Proteomes" id="UP000789759"/>
    </source>
</evidence>
<sequence length="67" mass="7406">SYINRRSTICKALNELNNYPSNSKCPSINKVAKSFGIPEAILRHAIKNGNSPNRSGPPTILTEHEEN</sequence>
<organism evidence="2 3">
    <name type="scientific">Cetraspora pellucida</name>
    <dbReference type="NCBI Taxonomy" id="1433469"/>
    <lineage>
        <taxon>Eukaryota</taxon>
        <taxon>Fungi</taxon>
        <taxon>Fungi incertae sedis</taxon>
        <taxon>Mucoromycota</taxon>
        <taxon>Glomeromycotina</taxon>
        <taxon>Glomeromycetes</taxon>
        <taxon>Diversisporales</taxon>
        <taxon>Gigasporaceae</taxon>
        <taxon>Cetraspora</taxon>
    </lineage>
</organism>
<evidence type="ECO:0000256" key="1">
    <source>
        <dbReference type="SAM" id="MobiDB-lite"/>
    </source>
</evidence>
<dbReference type="EMBL" id="CAJVQA010015457">
    <property type="protein sequence ID" value="CAG8737256.1"/>
    <property type="molecule type" value="Genomic_DNA"/>
</dbReference>
<gene>
    <name evidence="2" type="ORF">CPELLU_LOCUS13875</name>
</gene>
<dbReference type="Proteomes" id="UP000789759">
    <property type="component" value="Unassembled WGS sequence"/>
</dbReference>
<protein>
    <submittedName>
        <fullName evidence="2">13536_t:CDS:1</fullName>
    </submittedName>
</protein>
<evidence type="ECO:0000313" key="2">
    <source>
        <dbReference type="EMBL" id="CAG8737256.1"/>
    </source>
</evidence>
<proteinExistence type="predicted"/>
<name>A0A9N9NJ21_9GLOM</name>
<dbReference type="AlphaFoldDB" id="A0A9N9NJ21"/>
<keyword evidence="3" id="KW-1185">Reference proteome</keyword>
<feature type="non-terminal residue" evidence="2">
    <location>
        <position position="1"/>
    </location>
</feature>
<dbReference type="OrthoDB" id="5098525at2759"/>